<dbReference type="eggNOG" id="ENOG502Z879">
    <property type="taxonomic scope" value="Bacteria"/>
</dbReference>
<dbReference type="Pfam" id="PF14243">
    <property type="entry name" value="R2K_3"/>
    <property type="match status" value="1"/>
</dbReference>
<comment type="caution">
    <text evidence="2">The sequence shown here is derived from an EMBL/GenBank/DDBJ whole genome shotgun (WGS) entry which is preliminary data.</text>
</comment>
<dbReference type="EMBL" id="AZDU01000010">
    <property type="protein sequence ID" value="KRL02752.1"/>
    <property type="molecule type" value="Genomic_DNA"/>
</dbReference>
<feature type="domain" description="ATP-grasp" evidence="1">
    <location>
        <begin position="114"/>
        <end position="257"/>
    </location>
</feature>
<sequence length="267" mass="30777">MSEEFQAAEKTKLFNTVLFNYDNWLAGDKLKLTDHGNISNPVIYRGWMLKLEEYQRLYEELDANGIHLLTKPEAYSNMHLFQNVYPLIKDDSAKMIYFPDQKVDLETVKSHFNRFMVKDSVKSVKGTEFPAFFDQSTSQAEFDEAMKIFYKYRGNLLTGGICVKEYLDLKRYDGMTNEFRVFYANGKIISISKNSKQPKSVNKLPMELAEKYRGLNSPYYTIDYAELADGSWKIIEAGDGSVSGLSTGQDAVEYYQAIYHAFVKLTD</sequence>
<evidence type="ECO:0000313" key="3">
    <source>
        <dbReference type="Proteomes" id="UP000051074"/>
    </source>
</evidence>
<organism evidence="2 3">
    <name type="scientific">Lactobacillus equicursoris DSM 19284 = JCM 14600 = CIP 110162</name>
    <dbReference type="NCBI Taxonomy" id="1293597"/>
    <lineage>
        <taxon>Bacteria</taxon>
        <taxon>Bacillati</taxon>
        <taxon>Bacillota</taxon>
        <taxon>Bacilli</taxon>
        <taxon>Lactobacillales</taxon>
        <taxon>Lactobacillaceae</taxon>
        <taxon>Lactobacillus</taxon>
    </lineage>
</organism>
<proteinExistence type="predicted"/>
<gene>
    <name evidence="2" type="ORF">FC20_GL000149</name>
</gene>
<dbReference type="Proteomes" id="UP000051074">
    <property type="component" value="Unassembled WGS sequence"/>
</dbReference>
<reference evidence="2 3" key="1">
    <citation type="journal article" date="2015" name="Genome Announc.">
        <title>Expanding the biotechnology potential of lactobacilli through comparative genomics of 213 strains and associated genera.</title>
        <authorList>
            <person name="Sun Z."/>
            <person name="Harris H.M."/>
            <person name="McCann A."/>
            <person name="Guo C."/>
            <person name="Argimon S."/>
            <person name="Zhang W."/>
            <person name="Yang X."/>
            <person name="Jeffery I.B."/>
            <person name="Cooney J.C."/>
            <person name="Kagawa T.F."/>
            <person name="Liu W."/>
            <person name="Song Y."/>
            <person name="Salvetti E."/>
            <person name="Wrobel A."/>
            <person name="Rasinkangas P."/>
            <person name="Parkhill J."/>
            <person name="Rea M.C."/>
            <person name="O'Sullivan O."/>
            <person name="Ritari J."/>
            <person name="Douillard F.P."/>
            <person name="Paul Ross R."/>
            <person name="Yang R."/>
            <person name="Briner A.E."/>
            <person name="Felis G.E."/>
            <person name="de Vos W.M."/>
            <person name="Barrangou R."/>
            <person name="Klaenhammer T.R."/>
            <person name="Caufield P.W."/>
            <person name="Cui Y."/>
            <person name="Zhang H."/>
            <person name="O'Toole P.W."/>
        </authorList>
    </citation>
    <scope>NUCLEOTIDE SEQUENCE [LARGE SCALE GENOMIC DNA]</scope>
    <source>
        <strain evidence="2 3">DSM 19284</strain>
    </source>
</reference>
<dbReference type="STRING" id="1293597.FC20_GL000149"/>
<protein>
    <recommendedName>
        <fullName evidence="1">ATP-grasp domain-containing protein</fullName>
    </recommendedName>
</protein>
<dbReference type="InterPro" id="IPR025643">
    <property type="entry name" value="R2K_3"/>
</dbReference>
<keyword evidence="3" id="KW-1185">Reference proteome</keyword>
<evidence type="ECO:0000259" key="1">
    <source>
        <dbReference type="Pfam" id="PF14243"/>
    </source>
</evidence>
<name>A0A0R1M3X8_9LACO</name>
<evidence type="ECO:0000313" key="2">
    <source>
        <dbReference type="EMBL" id="KRL02752.1"/>
    </source>
</evidence>
<dbReference type="PATRIC" id="fig|1293597.4.peg.149"/>
<accession>A0A0R1M3X8</accession>
<dbReference type="AlphaFoldDB" id="A0A0R1M3X8"/>